<sequence length="126" mass="14344">QLHEVGINRDVDIIAYEIIKKFPKTPEFNRISTAITQSGAAITPELVREHLFTLFTDASKKCKTNAHNTLSNHPESRCWKLYPHLYPTFDSSKAKKDPPSTVLGLFFHLNHLHFHALSLILVPLLT</sequence>
<dbReference type="EMBL" id="LAVV01013808">
    <property type="protein sequence ID" value="KNZ45296.1"/>
    <property type="molecule type" value="Genomic_DNA"/>
</dbReference>
<gene>
    <name evidence="1" type="ORF">VP01_8283g1</name>
</gene>
<keyword evidence="2" id="KW-1185">Reference proteome</keyword>
<reference evidence="1 2" key="1">
    <citation type="submission" date="2015-08" db="EMBL/GenBank/DDBJ databases">
        <title>Next Generation Sequencing and Analysis of the Genome of Puccinia sorghi L Schw, the Causal Agent of Maize Common Rust.</title>
        <authorList>
            <person name="Rochi L."/>
            <person name="Burguener G."/>
            <person name="Darino M."/>
            <person name="Turjanski A."/>
            <person name="Kreff E."/>
            <person name="Dieguez M.J."/>
            <person name="Sacco F."/>
        </authorList>
    </citation>
    <scope>NUCLEOTIDE SEQUENCE [LARGE SCALE GENOMIC DNA]</scope>
    <source>
        <strain evidence="1 2">RO10H11247</strain>
    </source>
</reference>
<organism evidence="1 2">
    <name type="scientific">Puccinia sorghi</name>
    <dbReference type="NCBI Taxonomy" id="27349"/>
    <lineage>
        <taxon>Eukaryota</taxon>
        <taxon>Fungi</taxon>
        <taxon>Dikarya</taxon>
        <taxon>Basidiomycota</taxon>
        <taxon>Pucciniomycotina</taxon>
        <taxon>Pucciniomycetes</taxon>
        <taxon>Pucciniales</taxon>
        <taxon>Pucciniaceae</taxon>
        <taxon>Puccinia</taxon>
    </lineage>
</organism>
<dbReference type="Proteomes" id="UP000037035">
    <property type="component" value="Unassembled WGS sequence"/>
</dbReference>
<dbReference type="VEuPathDB" id="FungiDB:VP01_8283g1"/>
<accession>A0A0L6U9V8</accession>
<evidence type="ECO:0000313" key="1">
    <source>
        <dbReference type="EMBL" id="KNZ45296.1"/>
    </source>
</evidence>
<name>A0A0L6U9V8_9BASI</name>
<proteinExistence type="predicted"/>
<feature type="non-terminal residue" evidence="1">
    <location>
        <position position="1"/>
    </location>
</feature>
<dbReference type="AlphaFoldDB" id="A0A0L6U9V8"/>
<comment type="caution">
    <text evidence="1">The sequence shown here is derived from an EMBL/GenBank/DDBJ whole genome shotgun (WGS) entry which is preliminary data.</text>
</comment>
<protein>
    <submittedName>
        <fullName evidence="1">Uncharacterized protein</fullName>
    </submittedName>
</protein>
<evidence type="ECO:0000313" key="2">
    <source>
        <dbReference type="Proteomes" id="UP000037035"/>
    </source>
</evidence>